<keyword evidence="2" id="KW-0812">Transmembrane</keyword>
<sequence>MPVNKIVSYQRLVENINVKLEDAVRVNVEAEQKMAQTLKRLDAEARAQRKAVAEQSEHAKADYGRVASSLASGPYAAMNVRIPPAVRPVPSNADPQVLEAQQHNLIVQIRSTAEAYLHQKKAEDEAEARRKQAEAEAAARARAAAAAALARRRAMLNQPKPAPEPVKKKPNVALIVGIVVGVVAVIGIAVAVALMM</sequence>
<organism evidence="3 4">
    <name type="scientific">Bifidobacterium goeldii</name>
    <dbReference type="NCBI Taxonomy" id="2306975"/>
    <lineage>
        <taxon>Bacteria</taxon>
        <taxon>Bacillati</taxon>
        <taxon>Actinomycetota</taxon>
        <taxon>Actinomycetes</taxon>
        <taxon>Bifidobacteriales</taxon>
        <taxon>Bifidobacteriaceae</taxon>
        <taxon>Bifidobacterium</taxon>
    </lineage>
</organism>
<comment type="caution">
    <text evidence="3">The sequence shown here is derived from an EMBL/GenBank/DDBJ whole genome shotgun (WGS) entry which is preliminary data.</text>
</comment>
<evidence type="ECO:0000256" key="2">
    <source>
        <dbReference type="SAM" id="Phobius"/>
    </source>
</evidence>
<dbReference type="RefSeq" id="WP_125979525.1">
    <property type="nucleotide sequence ID" value="NZ_QXGL01000001.1"/>
</dbReference>
<reference evidence="3 4" key="1">
    <citation type="submission" date="2018-09" db="EMBL/GenBank/DDBJ databases">
        <title>Characterization of the phylogenetic diversity of five novel species belonging to the genus Bifidobacterium.</title>
        <authorList>
            <person name="Lugli G.A."/>
            <person name="Duranti S."/>
            <person name="Milani C."/>
        </authorList>
    </citation>
    <scope>NUCLEOTIDE SEQUENCE [LARGE SCALE GENOMIC DNA]</scope>
    <source>
        <strain evidence="3 4">2034B</strain>
    </source>
</reference>
<dbReference type="Proteomes" id="UP000287533">
    <property type="component" value="Unassembled WGS sequence"/>
</dbReference>
<evidence type="ECO:0000313" key="4">
    <source>
        <dbReference type="Proteomes" id="UP000287533"/>
    </source>
</evidence>
<protein>
    <submittedName>
        <fullName evidence="3">Uncharacterized protein</fullName>
    </submittedName>
</protein>
<name>A0A430FN90_9BIFI</name>
<evidence type="ECO:0000313" key="3">
    <source>
        <dbReference type="EMBL" id="RSX54295.1"/>
    </source>
</evidence>
<gene>
    <name evidence="3" type="ORF">D2E25_0603</name>
</gene>
<proteinExistence type="predicted"/>
<feature type="coiled-coil region" evidence="1">
    <location>
        <begin position="13"/>
        <end position="47"/>
    </location>
</feature>
<keyword evidence="2" id="KW-0472">Membrane</keyword>
<keyword evidence="1" id="KW-0175">Coiled coil</keyword>
<dbReference type="EMBL" id="QXGL01000001">
    <property type="protein sequence ID" value="RSX54295.1"/>
    <property type="molecule type" value="Genomic_DNA"/>
</dbReference>
<feature type="transmembrane region" description="Helical" evidence="2">
    <location>
        <begin position="172"/>
        <end position="195"/>
    </location>
</feature>
<dbReference type="AlphaFoldDB" id="A0A430FN90"/>
<keyword evidence="4" id="KW-1185">Reference proteome</keyword>
<evidence type="ECO:0000256" key="1">
    <source>
        <dbReference type="SAM" id="Coils"/>
    </source>
</evidence>
<keyword evidence="2" id="KW-1133">Transmembrane helix</keyword>
<accession>A0A430FN90</accession>